<organism evidence="1 2">
    <name type="scientific">Jimgerdemannia flammicorona</name>
    <dbReference type="NCBI Taxonomy" id="994334"/>
    <lineage>
        <taxon>Eukaryota</taxon>
        <taxon>Fungi</taxon>
        <taxon>Fungi incertae sedis</taxon>
        <taxon>Mucoromycota</taxon>
        <taxon>Mucoromycotina</taxon>
        <taxon>Endogonomycetes</taxon>
        <taxon>Endogonales</taxon>
        <taxon>Endogonaceae</taxon>
        <taxon>Jimgerdemannia</taxon>
    </lineage>
</organism>
<dbReference type="AlphaFoldDB" id="A0A433Q402"/>
<evidence type="ECO:0000313" key="2">
    <source>
        <dbReference type="Proteomes" id="UP000274822"/>
    </source>
</evidence>
<proteinExistence type="predicted"/>
<dbReference type="EMBL" id="RBNJ01015701">
    <property type="protein sequence ID" value="RUS24535.1"/>
    <property type="molecule type" value="Genomic_DNA"/>
</dbReference>
<evidence type="ECO:0000313" key="1">
    <source>
        <dbReference type="EMBL" id="RUS24535.1"/>
    </source>
</evidence>
<reference evidence="1 2" key="1">
    <citation type="journal article" date="2018" name="New Phytol.">
        <title>Phylogenomics of Endogonaceae and evolution of mycorrhizas within Mucoromycota.</title>
        <authorList>
            <person name="Chang Y."/>
            <person name="Desiro A."/>
            <person name="Na H."/>
            <person name="Sandor L."/>
            <person name="Lipzen A."/>
            <person name="Clum A."/>
            <person name="Barry K."/>
            <person name="Grigoriev I.V."/>
            <person name="Martin F.M."/>
            <person name="Stajich J.E."/>
            <person name="Smith M.E."/>
            <person name="Bonito G."/>
            <person name="Spatafora J.W."/>
        </authorList>
    </citation>
    <scope>NUCLEOTIDE SEQUENCE [LARGE SCALE GENOMIC DNA]</scope>
    <source>
        <strain evidence="1 2">AD002</strain>
    </source>
</reference>
<sequence length="296" mass="32230">MYIVALLQNYLHCDPSSPSPLPGPFAARRDHFSSPTAPIVITQAENYVRIGVQECDLGWRVRFDSKISATSSSAATTAWAPFPTRATSSYGPRPLFSLHQTPTNTATTAAQQLSIQPTATVPTVYTCDNTGNGAPAVHVDVTEYRRNLRFTKPQSSHSTFSCPISIIRPALSQSIVRPIQSQSIVRPIQSQSPVPSCLNQSFVPSNLSQSSVPSNLNQSSVSTVRLNRPSQSSISIVRLVRPNRPSQSSVSIVRRNRPSQSSVSIVRLNRPSQSSVSIVRLNHPSQSSVSFVRLVK</sequence>
<protein>
    <submittedName>
        <fullName evidence="1">Uncharacterized protein</fullName>
    </submittedName>
</protein>
<name>A0A433Q402_9FUNG</name>
<accession>A0A433Q402</accession>
<comment type="caution">
    <text evidence="1">The sequence shown here is derived from an EMBL/GenBank/DDBJ whole genome shotgun (WGS) entry which is preliminary data.</text>
</comment>
<keyword evidence="2" id="KW-1185">Reference proteome</keyword>
<dbReference type="Proteomes" id="UP000274822">
    <property type="component" value="Unassembled WGS sequence"/>
</dbReference>
<gene>
    <name evidence="1" type="ORF">BC938DRAFT_473435</name>
</gene>